<evidence type="ECO:0000259" key="2">
    <source>
        <dbReference type="SMART" id="SM00228"/>
    </source>
</evidence>
<dbReference type="Gene3D" id="2.30.42.10">
    <property type="match status" value="1"/>
</dbReference>
<feature type="transmembrane region" description="Helical" evidence="1">
    <location>
        <begin position="269"/>
        <end position="286"/>
    </location>
</feature>
<organism evidence="3 4">
    <name type="scientific">Paenibacillus thermoaerophilus</name>
    <dbReference type="NCBI Taxonomy" id="1215385"/>
    <lineage>
        <taxon>Bacteria</taxon>
        <taxon>Bacillati</taxon>
        <taxon>Bacillota</taxon>
        <taxon>Bacilli</taxon>
        <taxon>Bacillales</taxon>
        <taxon>Paenibacillaceae</taxon>
        <taxon>Paenibacillus</taxon>
    </lineage>
</organism>
<dbReference type="SMART" id="SM00228">
    <property type="entry name" value="PDZ"/>
    <property type="match status" value="1"/>
</dbReference>
<keyword evidence="4" id="KW-1185">Reference proteome</keyword>
<dbReference type="RefSeq" id="WP_138790410.1">
    <property type="nucleotide sequence ID" value="NZ_JBHTGQ010000043.1"/>
</dbReference>
<feature type="transmembrane region" description="Helical" evidence="1">
    <location>
        <begin position="16"/>
        <end position="37"/>
    </location>
</feature>
<sequence length="450" mass="48415">MNTNIWIELLRHAAEALAAVALQPFIYVAIAMILLHYRDQTATERLLFAVRLHAYGRETWNRVWTGIVAGLAASAAMLALGAALQPETLAILWVVSVAAVWIRFRFLCLAYAVGVAGALHGLSSIPAVADGLEAIGAGVVADWLQAIDVPSLLSVVGVLHLGEALLIGWTGGRSAMPVFLEGKRGKPVGGYKLQQYWPVPLLLLAPAPAENAAWMFGLVESSSSLLPWKLPFGDGLWESGWWILPFPVLIGFSSLTVSKLPRDKARESARNVALYGTFALLLAFAAEWMPAIAVPAALLALALHEGLVWLDGWLESQRRPLYVHDDRGLKVLAVLPASPAAGLGIQPGEIVRKVNGMPVRSRAELHAALRSNPAFCKLEVLDIRGEVRFLSRSLYAGEHHQLGLLLCPDDEAPYTAAPGPAGLWAVLSPRRARRGHGGASSVRSQEAQDA</sequence>
<keyword evidence="1" id="KW-0472">Membrane</keyword>
<feature type="transmembrane region" description="Helical" evidence="1">
    <location>
        <begin position="90"/>
        <end position="113"/>
    </location>
</feature>
<keyword evidence="1" id="KW-0812">Transmembrane</keyword>
<evidence type="ECO:0000256" key="1">
    <source>
        <dbReference type="SAM" id="Phobius"/>
    </source>
</evidence>
<dbReference type="Proteomes" id="UP001596528">
    <property type="component" value="Unassembled WGS sequence"/>
</dbReference>
<protein>
    <submittedName>
        <fullName evidence="3">PDZ domain-containing protein</fullName>
    </submittedName>
</protein>
<proteinExistence type="predicted"/>
<dbReference type="InterPro" id="IPR041489">
    <property type="entry name" value="PDZ_6"/>
</dbReference>
<evidence type="ECO:0000313" key="4">
    <source>
        <dbReference type="Proteomes" id="UP001596528"/>
    </source>
</evidence>
<dbReference type="SUPFAM" id="SSF50156">
    <property type="entry name" value="PDZ domain-like"/>
    <property type="match status" value="1"/>
</dbReference>
<name>A0ABW2V5M1_9BACL</name>
<evidence type="ECO:0000313" key="3">
    <source>
        <dbReference type="EMBL" id="MFC7751429.1"/>
    </source>
</evidence>
<keyword evidence="1" id="KW-1133">Transmembrane helix</keyword>
<accession>A0ABW2V5M1</accession>
<dbReference type="EMBL" id="JBHTGQ010000043">
    <property type="protein sequence ID" value="MFC7751429.1"/>
    <property type="molecule type" value="Genomic_DNA"/>
</dbReference>
<feature type="domain" description="PDZ" evidence="2">
    <location>
        <begin position="317"/>
        <end position="384"/>
    </location>
</feature>
<dbReference type="InterPro" id="IPR001478">
    <property type="entry name" value="PDZ"/>
</dbReference>
<gene>
    <name evidence="3" type="ORF">ACFQWB_16030</name>
</gene>
<dbReference type="InterPro" id="IPR036034">
    <property type="entry name" value="PDZ_sf"/>
</dbReference>
<dbReference type="Pfam" id="PF17820">
    <property type="entry name" value="PDZ_6"/>
    <property type="match status" value="1"/>
</dbReference>
<feature type="transmembrane region" description="Helical" evidence="1">
    <location>
        <begin position="239"/>
        <end position="257"/>
    </location>
</feature>
<feature type="transmembrane region" description="Helical" evidence="1">
    <location>
        <begin position="63"/>
        <end position="84"/>
    </location>
</feature>
<reference evidence="4" key="1">
    <citation type="journal article" date="2019" name="Int. J. Syst. Evol. Microbiol.">
        <title>The Global Catalogue of Microorganisms (GCM) 10K type strain sequencing project: providing services to taxonomists for standard genome sequencing and annotation.</title>
        <authorList>
            <consortium name="The Broad Institute Genomics Platform"/>
            <consortium name="The Broad Institute Genome Sequencing Center for Infectious Disease"/>
            <person name="Wu L."/>
            <person name="Ma J."/>
        </authorList>
    </citation>
    <scope>NUCLEOTIDE SEQUENCE [LARGE SCALE GENOMIC DNA]</scope>
    <source>
        <strain evidence="4">JCM 18657</strain>
    </source>
</reference>
<comment type="caution">
    <text evidence="3">The sequence shown here is derived from an EMBL/GenBank/DDBJ whole genome shotgun (WGS) entry which is preliminary data.</text>
</comment>